<evidence type="ECO:0000256" key="4">
    <source>
        <dbReference type="ARBA" id="ARBA00022989"/>
    </source>
</evidence>
<evidence type="ECO:0000313" key="7">
    <source>
        <dbReference type="EMBL" id="AJD90518.1"/>
    </source>
</evidence>
<sequence length="251" mass="28230">MKQFWVNFFALAAVITVNALANIIPINGQTTGEISNRLNVLFTPAGYVFSIWGVIYILLGLWVLKGAFKSQRKREVYKTTSFMFLISCLLNITWILLWHYEFFPVSVAVIVGLLISIIIIYAKIKQTKHSFFDILPFSVYMGWVSVATVANTAYTVNEAGWDGLGISSPVWTIALLLIATALALGIRYKESDWIYPLVFIWAFIGIGVQNEGSESAVVFTAYVLSVVIFIGLFIFRKKKKSSYSSRTLSFK</sequence>
<evidence type="ECO:0000313" key="8">
    <source>
        <dbReference type="Proteomes" id="UP000031449"/>
    </source>
</evidence>
<evidence type="ECO:0000256" key="6">
    <source>
        <dbReference type="SAM" id="Phobius"/>
    </source>
</evidence>
<keyword evidence="4 6" id="KW-1133">Transmembrane helix</keyword>
<dbReference type="Gene3D" id="1.20.1260.100">
    <property type="entry name" value="TspO/MBR protein"/>
    <property type="match status" value="1"/>
</dbReference>
<protein>
    <recommendedName>
        <fullName evidence="9">Tryptophan-rich sensory protein</fullName>
    </recommendedName>
</protein>
<feature type="transmembrane region" description="Helical" evidence="6">
    <location>
        <begin position="193"/>
        <end position="210"/>
    </location>
</feature>
<organism evidence="7 8">
    <name type="scientific">Jeotgalibacillus malaysiensis</name>
    <dbReference type="NCBI Taxonomy" id="1508404"/>
    <lineage>
        <taxon>Bacteria</taxon>
        <taxon>Bacillati</taxon>
        <taxon>Bacillota</taxon>
        <taxon>Bacilli</taxon>
        <taxon>Bacillales</taxon>
        <taxon>Caryophanaceae</taxon>
        <taxon>Jeotgalibacillus</taxon>
    </lineage>
</organism>
<evidence type="ECO:0000256" key="1">
    <source>
        <dbReference type="ARBA" id="ARBA00004141"/>
    </source>
</evidence>
<dbReference type="STRING" id="1508404.JMA_12010"/>
<feature type="transmembrane region" description="Helical" evidence="6">
    <location>
        <begin position="216"/>
        <end position="235"/>
    </location>
</feature>
<feature type="transmembrane region" description="Helical" evidence="6">
    <location>
        <begin position="45"/>
        <end position="64"/>
    </location>
</feature>
<accession>A0A0B5APT8</accession>
<dbReference type="GO" id="GO:0016020">
    <property type="term" value="C:membrane"/>
    <property type="evidence" value="ECO:0007669"/>
    <property type="project" value="UniProtKB-SubCell"/>
</dbReference>
<dbReference type="InterPro" id="IPR004307">
    <property type="entry name" value="TspO_MBR"/>
</dbReference>
<dbReference type="BioCyc" id="JESP1508404:G14D9-10436-MONOMER"/>
<feature type="transmembrane region" description="Helical" evidence="6">
    <location>
        <begin position="76"/>
        <end position="96"/>
    </location>
</feature>
<dbReference type="EMBL" id="CP009416">
    <property type="protein sequence ID" value="AJD90518.1"/>
    <property type="molecule type" value="Genomic_DNA"/>
</dbReference>
<dbReference type="OrthoDB" id="5189031at2"/>
<dbReference type="PANTHER" id="PTHR33802">
    <property type="entry name" value="SI:CH211-161H7.5-RELATED"/>
    <property type="match status" value="1"/>
</dbReference>
<feature type="transmembrane region" description="Helical" evidence="6">
    <location>
        <begin position="102"/>
        <end position="122"/>
    </location>
</feature>
<comment type="similarity">
    <text evidence="2">Belongs to the TspO/BZRP family.</text>
</comment>
<evidence type="ECO:0008006" key="9">
    <source>
        <dbReference type="Google" id="ProtNLM"/>
    </source>
</evidence>
<evidence type="ECO:0000256" key="5">
    <source>
        <dbReference type="ARBA" id="ARBA00023136"/>
    </source>
</evidence>
<keyword evidence="8" id="KW-1185">Reference proteome</keyword>
<dbReference type="HOGENOM" id="CLU_067293_1_0_9"/>
<name>A0A0B5APT8_9BACL</name>
<dbReference type="InterPro" id="IPR038330">
    <property type="entry name" value="TspO/MBR-related_sf"/>
</dbReference>
<evidence type="ECO:0000256" key="2">
    <source>
        <dbReference type="ARBA" id="ARBA00007524"/>
    </source>
</evidence>
<reference evidence="7 8" key="1">
    <citation type="submission" date="2014-08" db="EMBL/GenBank/DDBJ databases">
        <title>Complete genome of a marine bacteria Jeotgalibacillus malaysiensis.</title>
        <authorList>
            <person name="Yaakop A.S."/>
            <person name="Chan K.-G."/>
            <person name="Goh K.M."/>
        </authorList>
    </citation>
    <scope>NUCLEOTIDE SEQUENCE [LARGE SCALE GENOMIC DNA]</scope>
    <source>
        <strain evidence="7 8">D5</strain>
    </source>
</reference>
<dbReference type="KEGG" id="jeo:JMA_12010"/>
<keyword evidence="5 6" id="KW-0472">Membrane</keyword>
<gene>
    <name evidence="7" type="ORF">JMA_12010</name>
</gene>
<feature type="transmembrane region" description="Helical" evidence="6">
    <location>
        <begin position="134"/>
        <end position="154"/>
    </location>
</feature>
<comment type="subcellular location">
    <subcellularLocation>
        <location evidence="1">Membrane</location>
        <topology evidence="1">Multi-pass membrane protein</topology>
    </subcellularLocation>
</comment>
<dbReference type="Proteomes" id="UP000031449">
    <property type="component" value="Chromosome"/>
</dbReference>
<evidence type="ECO:0000256" key="3">
    <source>
        <dbReference type="ARBA" id="ARBA00022692"/>
    </source>
</evidence>
<dbReference type="AlphaFoldDB" id="A0A0B5APT8"/>
<dbReference type="PANTHER" id="PTHR33802:SF1">
    <property type="entry name" value="XK-RELATED PROTEIN"/>
    <property type="match status" value="1"/>
</dbReference>
<proteinExistence type="inferred from homology"/>
<dbReference type="Pfam" id="PF03073">
    <property type="entry name" value="TspO_MBR"/>
    <property type="match status" value="1"/>
</dbReference>
<feature type="transmembrane region" description="Helical" evidence="6">
    <location>
        <begin position="166"/>
        <end position="186"/>
    </location>
</feature>
<keyword evidence="3 6" id="KW-0812">Transmembrane</keyword>